<dbReference type="RefSeq" id="WP_069314350.1">
    <property type="nucleotide sequence ID" value="NZ_MDTU01000005.1"/>
</dbReference>
<protein>
    <submittedName>
        <fullName evidence="1">Uncharacterized protein</fullName>
    </submittedName>
</protein>
<reference evidence="1 2" key="1">
    <citation type="submission" date="2016-08" db="EMBL/GenBank/DDBJ databases">
        <title>Draft genome sequence of Candidatus Piscirickettsia litoralis, from seawater.</title>
        <authorList>
            <person name="Wan X."/>
            <person name="Lee A.J."/>
            <person name="Hou S."/>
            <person name="Donachie S.P."/>
        </authorList>
    </citation>
    <scope>NUCLEOTIDE SEQUENCE [LARGE SCALE GENOMIC DNA]</scope>
    <source>
        <strain evidence="1 2">Y2</strain>
    </source>
</reference>
<accession>A0ABX3A0Q7</accession>
<gene>
    <name evidence="1" type="ORF">BGC07_17520</name>
</gene>
<dbReference type="EMBL" id="MDTU01000005">
    <property type="protein sequence ID" value="ODN41213.1"/>
    <property type="molecule type" value="Genomic_DNA"/>
</dbReference>
<proteinExistence type="predicted"/>
<comment type="caution">
    <text evidence="1">The sequence shown here is derived from an EMBL/GenBank/DDBJ whole genome shotgun (WGS) entry which is preliminary data.</text>
</comment>
<sequence>MFSKQVTVVGDKAGSKLKTDNLKAEWEEILTEFTRKEVEIALGKCKKRFHYPPSMKQFYELCQELQPEDLGLHSERGAYRIAYELMIVPERSKLTAWPNPILYAAAKATPWGGSYGVSSHQVFVENYKANIKKYLAGQKFKDAPKVCKTITQKGPRTSKAALSQLAKMRAKLRVH</sequence>
<name>A0ABX3A0Q7_9GAMM</name>
<evidence type="ECO:0000313" key="2">
    <source>
        <dbReference type="Proteomes" id="UP000094329"/>
    </source>
</evidence>
<dbReference type="Proteomes" id="UP000094329">
    <property type="component" value="Unassembled WGS sequence"/>
</dbReference>
<keyword evidence="2" id="KW-1185">Reference proteome</keyword>
<organism evidence="1 2">
    <name type="scientific">Piscirickettsia litoralis</name>
    <dbReference type="NCBI Taxonomy" id="1891921"/>
    <lineage>
        <taxon>Bacteria</taxon>
        <taxon>Pseudomonadati</taxon>
        <taxon>Pseudomonadota</taxon>
        <taxon>Gammaproteobacteria</taxon>
        <taxon>Thiotrichales</taxon>
        <taxon>Piscirickettsiaceae</taxon>
        <taxon>Piscirickettsia</taxon>
    </lineage>
</organism>
<evidence type="ECO:0000313" key="1">
    <source>
        <dbReference type="EMBL" id="ODN41213.1"/>
    </source>
</evidence>